<dbReference type="AlphaFoldDB" id="S3IMT0"/>
<name>S3IMT0_9ENTR</name>
<feature type="transmembrane region" description="Helical" evidence="1">
    <location>
        <begin position="47"/>
        <end position="68"/>
    </location>
</feature>
<dbReference type="HOGENOM" id="CLU_2714995_0_0_6"/>
<dbReference type="EMBL" id="ATDT01000033">
    <property type="protein sequence ID" value="EPF13781.1"/>
    <property type="molecule type" value="Genomic_DNA"/>
</dbReference>
<dbReference type="STRING" id="566551.HMPREF0201_03974"/>
<reference evidence="2 3" key="1">
    <citation type="submission" date="2013-04" db="EMBL/GenBank/DDBJ databases">
        <authorList>
            <person name="Weinstock G."/>
            <person name="Sodergren E."/>
            <person name="Lobos E.A."/>
            <person name="Fulton L."/>
            <person name="Fulton R."/>
            <person name="Courtney L."/>
            <person name="Fronick C."/>
            <person name="O'Laughlin M."/>
            <person name="Godfrey J."/>
            <person name="Wilson R.M."/>
            <person name="Miner T."/>
            <person name="Farmer C."/>
            <person name="Delehaunty K."/>
            <person name="Cordes M."/>
            <person name="Minx P."/>
            <person name="Tomlinson C."/>
            <person name="Chen J."/>
            <person name="Wollam A."/>
            <person name="Pepin K.H."/>
            <person name="Palsikar V.B."/>
            <person name="Zhang X."/>
            <person name="Suruliraj S."/>
            <person name="Perna N.T."/>
            <person name="Plunkett G."/>
            <person name="Warren W."/>
            <person name="Mitreva M."/>
            <person name="Mardis E.R."/>
            <person name="Wilson R.K."/>
        </authorList>
    </citation>
    <scope>NUCLEOTIDE SEQUENCE [LARGE SCALE GENOMIC DNA]</scope>
    <source>
        <strain evidence="2 3">DSM 4568</strain>
    </source>
</reference>
<accession>S3IMT0</accession>
<dbReference type="Proteomes" id="UP000014585">
    <property type="component" value="Unassembled WGS sequence"/>
</dbReference>
<proteinExistence type="predicted"/>
<evidence type="ECO:0000313" key="2">
    <source>
        <dbReference type="EMBL" id="EPF13781.1"/>
    </source>
</evidence>
<evidence type="ECO:0000256" key="1">
    <source>
        <dbReference type="SAM" id="Phobius"/>
    </source>
</evidence>
<sequence>MSDRAKYRVSHEASEDVLRGYVSSRNSCVVIDNFLIPTQGDFIELRAIPALMMGGKIAVFYGMFKFLIKLLP</sequence>
<protein>
    <submittedName>
        <fullName evidence="2">Uncharacterized protein</fullName>
    </submittedName>
</protein>
<keyword evidence="1" id="KW-0812">Transmembrane</keyword>
<organism evidence="2 3">
    <name type="scientific">Cedecea davisae DSM 4568</name>
    <dbReference type="NCBI Taxonomy" id="566551"/>
    <lineage>
        <taxon>Bacteria</taxon>
        <taxon>Pseudomonadati</taxon>
        <taxon>Pseudomonadota</taxon>
        <taxon>Gammaproteobacteria</taxon>
        <taxon>Enterobacterales</taxon>
        <taxon>Enterobacteriaceae</taxon>
        <taxon>Cedecea</taxon>
    </lineage>
</organism>
<gene>
    <name evidence="2" type="ORF">HMPREF0201_03974</name>
</gene>
<evidence type="ECO:0000313" key="3">
    <source>
        <dbReference type="Proteomes" id="UP000014585"/>
    </source>
</evidence>
<keyword evidence="1" id="KW-1133">Transmembrane helix</keyword>
<comment type="caution">
    <text evidence="2">The sequence shown here is derived from an EMBL/GenBank/DDBJ whole genome shotgun (WGS) entry which is preliminary data.</text>
</comment>
<keyword evidence="1" id="KW-0472">Membrane</keyword>